<keyword evidence="1" id="KW-0812">Transmembrane</keyword>
<proteinExistence type="predicted"/>
<gene>
    <name evidence="2" type="ORF">TKK_006390</name>
</gene>
<sequence>MAERSDAREKTTYDAILQQRGLLIGRRMDIARYDSSNHEPQCSTTKAGVVGALLLLLLRRRWRRRVTISLTRVTALSLSLFLSLWHRTPPTSYNKSSSRAQFLPDSSSRWCRRLCYISPVSLLLHPLSNFEALYEFYFSIFSVRETEISSSTFSCVCPRLCLTLR</sequence>
<keyword evidence="1" id="KW-1133">Transmembrane helix</keyword>
<organism evidence="2 3">
    <name type="scientific">Trichogramma kaykai</name>
    <dbReference type="NCBI Taxonomy" id="54128"/>
    <lineage>
        <taxon>Eukaryota</taxon>
        <taxon>Metazoa</taxon>
        <taxon>Ecdysozoa</taxon>
        <taxon>Arthropoda</taxon>
        <taxon>Hexapoda</taxon>
        <taxon>Insecta</taxon>
        <taxon>Pterygota</taxon>
        <taxon>Neoptera</taxon>
        <taxon>Endopterygota</taxon>
        <taxon>Hymenoptera</taxon>
        <taxon>Apocrita</taxon>
        <taxon>Proctotrupomorpha</taxon>
        <taxon>Chalcidoidea</taxon>
        <taxon>Trichogrammatidae</taxon>
        <taxon>Trichogramma</taxon>
    </lineage>
</organism>
<feature type="transmembrane region" description="Helical" evidence="1">
    <location>
        <begin position="66"/>
        <end position="85"/>
    </location>
</feature>
<evidence type="ECO:0000256" key="1">
    <source>
        <dbReference type="SAM" id="Phobius"/>
    </source>
</evidence>
<reference evidence="2 3" key="1">
    <citation type="journal article" date="2024" name="bioRxiv">
        <title>A reference genome for Trichogramma kaykai: A tiny desert-dwelling parasitoid wasp with competing sex-ratio distorters.</title>
        <authorList>
            <person name="Culotta J."/>
            <person name="Lindsey A.R."/>
        </authorList>
    </citation>
    <scope>NUCLEOTIDE SEQUENCE [LARGE SCALE GENOMIC DNA]</scope>
    <source>
        <strain evidence="2 3">KSX58</strain>
    </source>
</reference>
<protein>
    <submittedName>
        <fullName evidence="2">Uncharacterized protein</fullName>
    </submittedName>
</protein>
<evidence type="ECO:0000313" key="3">
    <source>
        <dbReference type="Proteomes" id="UP001627154"/>
    </source>
</evidence>
<dbReference type="EMBL" id="JBJJXI010000051">
    <property type="protein sequence ID" value="KAL3400549.1"/>
    <property type="molecule type" value="Genomic_DNA"/>
</dbReference>
<name>A0ABD2X5X2_9HYME</name>
<dbReference type="Proteomes" id="UP001627154">
    <property type="component" value="Unassembled WGS sequence"/>
</dbReference>
<keyword evidence="1" id="KW-0472">Membrane</keyword>
<evidence type="ECO:0000313" key="2">
    <source>
        <dbReference type="EMBL" id="KAL3400549.1"/>
    </source>
</evidence>
<dbReference type="AlphaFoldDB" id="A0ABD2X5X2"/>
<keyword evidence="3" id="KW-1185">Reference proteome</keyword>
<comment type="caution">
    <text evidence="2">The sequence shown here is derived from an EMBL/GenBank/DDBJ whole genome shotgun (WGS) entry which is preliminary data.</text>
</comment>
<accession>A0ABD2X5X2</accession>